<dbReference type="Gene3D" id="1.10.1660.10">
    <property type="match status" value="1"/>
</dbReference>
<proteinExistence type="predicted"/>
<dbReference type="Pfam" id="PF13411">
    <property type="entry name" value="MerR_1"/>
    <property type="match status" value="1"/>
</dbReference>
<dbReference type="Gene3D" id="3.20.80.10">
    <property type="entry name" value="Regulatory factor, effector binding domain"/>
    <property type="match status" value="1"/>
</dbReference>
<evidence type="ECO:0000259" key="2">
    <source>
        <dbReference type="PROSITE" id="PS50937"/>
    </source>
</evidence>
<dbReference type="InterPro" id="IPR009061">
    <property type="entry name" value="DNA-bd_dom_put_sf"/>
</dbReference>
<dbReference type="SUPFAM" id="SSF55136">
    <property type="entry name" value="Probable bacterial effector-binding domain"/>
    <property type="match status" value="1"/>
</dbReference>
<dbReference type="CDD" id="cd00592">
    <property type="entry name" value="HTH_MerR-like"/>
    <property type="match status" value="1"/>
</dbReference>
<dbReference type="PANTHER" id="PTHR30204:SF97">
    <property type="entry name" value="MERR FAMILY REGULATORY PROTEIN"/>
    <property type="match status" value="1"/>
</dbReference>
<evidence type="ECO:0000313" key="3">
    <source>
        <dbReference type="EMBL" id="MCF2653333.1"/>
    </source>
</evidence>
<reference evidence="3 4" key="1">
    <citation type="submission" date="2020-12" db="EMBL/GenBank/DDBJ databases">
        <title>Whole genome sequences of gut porcine anaerobes.</title>
        <authorList>
            <person name="Kubasova T."/>
            <person name="Jahodarova E."/>
            <person name="Rychlik I."/>
        </authorList>
    </citation>
    <scope>NUCLEOTIDE SEQUENCE [LARGE SCALE GENOMIC DNA]</scope>
    <source>
        <strain evidence="3 4">An867</strain>
    </source>
</reference>
<keyword evidence="1" id="KW-0238">DNA-binding</keyword>
<dbReference type="InterPro" id="IPR029441">
    <property type="entry name" value="Cass2"/>
</dbReference>
<name>A0ABS9CRR3_9FIRM</name>
<dbReference type="InterPro" id="IPR011256">
    <property type="entry name" value="Reg_factor_effector_dom_sf"/>
</dbReference>
<gene>
    <name evidence="3" type="ORF">JQM67_12070</name>
</gene>
<evidence type="ECO:0000313" key="4">
    <source>
        <dbReference type="Proteomes" id="UP001299220"/>
    </source>
</evidence>
<accession>A0ABS9CRR3</accession>
<dbReference type="PANTHER" id="PTHR30204">
    <property type="entry name" value="REDOX-CYCLING DRUG-SENSING TRANSCRIPTIONAL ACTIVATOR SOXR"/>
    <property type="match status" value="1"/>
</dbReference>
<evidence type="ECO:0000256" key="1">
    <source>
        <dbReference type="ARBA" id="ARBA00023125"/>
    </source>
</evidence>
<organism evidence="3 4">
    <name type="scientific">Anaeromassilibacillus senegalensis</name>
    <dbReference type="NCBI Taxonomy" id="1673717"/>
    <lineage>
        <taxon>Bacteria</taxon>
        <taxon>Bacillati</taxon>
        <taxon>Bacillota</taxon>
        <taxon>Clostridia</taxon>
        <taxon>Eubacteriales</taxon>
        <taxon>Acutalibacteraceae</taxon>
        <taxon>Anaeromassilibacillus</taxon>
    </lineage>
</organism>
<dbReference type="SUPFAM" id="SSF46955">
    <property type="entry name" value="Putative DNA-binding domain"/>
    <property type="match status" value="1"/>
</dbReference>
<dbReference type="InterPro" id="IPR047057">
    <property type="entry name" value="MerR_fam"/>
</dbReference>
<dbReference type="EMBL" id="JAFBIT010000005">
    <property type="protein sequence ID" value="MCF2653333.1"/>
    <property type="molecule type" value="Genomic_DNA"/>
</dbReference>
<comment type="caution">
    <text evidence="3">The sequence shown here is derived from an EMBL/GenBank/DDBJ whole genome shotgun (WGS) entry which is preliminary data.</text>
</comment>
<sequence length="331" mass="37614">MEQMTISEASVRFDISTRTLRYWEQIGLIESAREPGYAYRVYTPETVRRITQILVLRSLRIPLRDIAEILTEPEAGKLLDVLQSNIRSIDREAEALQTVRTALTALANRVSWAIHGDFPLPLDDASVLAFVERLVPQNNWEGVCLPEKKESIRMTDLKKAEQTLEANTDIRYIYLPPMTVAAAQYTGPNPEDEAGVRLDRFVRENGLAEKMPGLRVLGFNNPSPQHEGQTYGYEFWVTIPEDMEVPAPLVKKQFAGGLYAAHAIKMGDFHEWGTFMEKLQHDAKYEIEWRAPDGMGGCFEEHLNAPSYYAKGETSRAFIQLDLLVPIREKA</sequence>
<dbReference type="Pfam" id="PF14526">
    <property type="entry name" value="Cass2"/>
    <property type="match status" value="1"/>
</dbReference>
<dbReference type="RefSeq" id="WP_235324360.1">
    <property type="nucleotide sequence ID" value="NZ_JAFBIT010000005.1"/>
</dbReference>
<dbReference type="InterPro" id="IPR000551">
    <property type="entry name" value="MerR-type_HTH_dom"/>
</dbReference>
<dbReference type="SMART" id="SM00422">
    <property type="entry name" value="HTH_MERR"/>
    <property type="match status" value="1"/>
</dbReference>
<protein>
    <submittedName>
        <fullName evidence="3">Effector binding domain-containing protein</fullName>
    </submittedName>
</protein>
<dbReference type="PROSITE" id="PS50937">
    <property type="entry name" value="HTH_MERR_2"/>
    <property type="match status" value="1"/>
</dbReference>
<dbReference type="Proteomes" id="UP001299220">
    <property type="component" value="Unassembled WGS sequence"/>
</dbReference>
<feature type="domain" description="HTH merR-type" evidence="2">
    <location>
        <begin position="1"/>
        <end position="72"/>
    </location>
</feature>
<keyword evidence="4" id="KW-1185">Reference proteome</keyword>